<evidence type="ECO:0000313" key="2">
    <source>
        <dbReference type="Proteomes" id="UP001229209"/>
    </source>
</evidence>
<protein>
    <submittedName>
        <fullName evidence="1">Uncharacterized protein</fullName>
    </submittedName>
</protein>
<name>A0ABT9LX26_9BACL</name>
<reference evidence="1 2" key="1">
    <citation type="submission" date="2023-07" db="EMBL/GenBank/DDBJ databases">
        <title>Genomic Encyclopedia of Type Strains, Phase IV (KMG-IV): sequencing the most valuable type-strain genomes for metagenomic binning, comparative biology and taxonomic classification.</title>
        <authorList>
            <person name="Goeker M."/>
        </authorList>
    </citation>
    <scope>NUCLEOTIDE SEQUENCE [LARGE SCALE GENOMIC DNA]</scope>
    <source>
        <strain evidence="1 2">DSM 25924</strain>
    </source>
</reference>
<organism evidence="1 2">
    <name type="scientific">Alicyclobacillus tolerans</name>
    <dbReference type="NCBI Taxonomy" id="90970"/>
    <lineage>
        <taxon>Bacteria</taxon>
        <taxon>Bacillati</taxon>
        <taxon>Bacillota</taxon>
        <taxon>Bacilli</taxon>
        <taxon>Bacillales</taxon>
        <taxon>Alicyclobacillaceae</taxon>
        <taxon>Alicyclobacillus</taxon>
    </lineage>
</organism>
<proteinExistence type="predicted"/>
<evidence type="ECO:0000313" key="1">
    <source>
        <dbReference type="EMBL" id="MDP9728829.1"/>
    </source>
</evidence>
<gene>
    <name evidence="1" type="ORF">J2S04_001780</name>
</gene>
<keyword evidence="2" id="KW-1185">Reference proteome</keyword>
<dbReference type="RefSeq" id="WP_306954519.1">
    <property type="nucleotide sequence ID" value="NZ_JAURUO010000008.1"/>
</dbReference>
<dbReference type="EMBL" id="JAURUO010000008">
    <property type="protein sequence ID" value="MDP9728829.1"/>
    <property type="molecule type" value="Genomic_DNA"/>
</dbReference>
<comment type="caution">
    <text evidence="1">The sequence shown here is derived from an EMBL/GenBank/DDBJ whole genome shotgun (WGS) entry which is preliminary data.</text>
</comment>
<dbReference type="Proteomes" id="UP001229209">
    <property type="component" value="Unassembled WGS sequence"/>
</dbReference>
<sequence length="80" mass="9111">MARDHRDSLTVIVCRCDLMDRRMEQGSSRCGLGHCYKARKRGAIQECFVYRTPLACLAGILIGAIGQKIDDGHQYKRKLR</sequence>
<accession>A0ABT9LX26</accession>